<dbReference type="InterPro" id="IPR051453">
    <property type="entry name" value="MBL_Glyoxalase_II"/>
</dbReference>
<dbReference type="InterPro" id="IPR036866">
    <property type="entry name" value="RibonucZ/Hydroxyglut_hydro"/>
</dbReference>
<dbReference type="PANTHER" id="PTHR46233:SF3">
    <property type="entry name" value="HYDROXYACYLGLUTATHIONE HYDROLASE GLOC"/>
    <property type="match status" value="1"/>
</dbReference>
<evidence type="ECO:0000256" key="3">
    <source>
        <dbReference type="ARBA" id="ARBA00022801"/>
    </source>
</evidence>
<keyword evidence="3" id="KW-0378">Hydrolase</keyword>
<reference evidence="6" key="1">
    <citation type="submission" date="2020-10" db="EMBL/GenBank/DDBJ databases">
        <authorList>
            <person name="Gilroy R."/>
        </authorList>
    </citation>
    <scope>NUCLEOTIDE SEQUENCE</scope>
    <source>
        <strain evidence="6">ChiW25-3613</strain>
    </source>
</reference>
<proteinExistence type="predicted"/>
<evidence type="ECO:0000256" key="4">
    <source>
        <dbReference type="ARBA" id="ARBA00022833"/>
    </source>
</evidence>
<gene>
    <name evidence="6" type="ORF">IAB90_07165</name>
</gene>
<dbReference type="SMART" id="SM00849">
    <property type="entry name" value="Lactamase_B"/>
    <property type="match status" value="1"/>
</dbReference>
<sequence>MKVYKITPTEDVCNSYIVTADNKTAAVIDCAQERVYDKCRELGLIPEGVLLTHGHSDHVGGCARFASYGIPVYTTEEEAEKMFAYSANDESERLIRHYPVYLLSGGQTITVAGIDFKVISTPGHTAGSVCYLADGCLFTGDTLFREAVGGTEFTSDSGRRLFNSIKKLYALPGDYTVYCGHGEDTTLSHERKNNPYVNEGD</sequence>
<dbReference type="Proteomes" id="UP000824179">
    <property type="component" value="Unassembled WGS sequence"/>
</dbReference>
<evidence type="ECO:0000256" key="2">
    <source>
        <dbReference type="ARBA" id="ARBA00022723"/>
    </source>
</evidence>
<dbReference type="GO" id="GO:0008800">
    <property type="term" value="F:beta-lactamase activity"/>
    <property type="evidence" value="ECO:0007669"/>
    <property type="project" value="InterPro"/>
</dbReference>
<protein>
    <submittedName>
        <fullName evidence="6">MBL fold metallo-hydrolase</fullName>
    </submittedName>
</protein>
<keyword evidence="2" id="KW-0479">Metal-binding</keyword>
<evidence type="ECO:0000259" key="5">
    <source>
        <dbReference type="SMART" id="SM00849"/>
    </source>
</evidence>
<reference evidence="6" key="2">
    <citation type="journal article" date="2021" name="PeerJ">
        <title>Extensive microbial diversity within the chicken gut microbiome revealed by metagenomics and culture.</title>
        <authorList>
            <person name="Gilroy R."/>
            <person name="Ravi A."/>
            <person name="Getino M."/>
            <person name="Pursley I."/>
            <person name="Horton D.L."/>
            <person name="Alikhan N.F."/>
            <person name="Baker D."/>
            <person name="Gharbi K."/>
            <person name="Hall N."/>
            <person name="Watson M."/>
            <person name="Adriaenssens E.M."/>
            <person name="Foster-Nyarko E."/>
            <person name="Jarju S."/>
            <person name="Secka A."/>
            <person name="Antonio M."/>
            <person name="Oren A."/>
            <person name="Chaudhuri R.R."/>
            <person name="La Ragione R."/>
            <person name="Hildebrand F."/>
            <person name="Pallen M.J."/>
        </authorList>
    </citation>
    <scope>NUCLEOTIDE SEQUENCE</scope>
    <source>
        <strain evidence="6">ChiW25-3613</strain>
    </source>
</reference>
<accession>A0A9D1DBE4</accession>
<dbReference type="Gene3D" id="3.60.15.10">
    <property type="entry name" value="Ribonuclease Z/Hydroxyacylglutathione hydrolase-like"/>
    <property type="match status" value="1"/>
</dbReference>
<dbReference type="PROSITE" id="PS00743">
    <property type="entry name" value="BETA_LACTAMASE_B_1"/>
    <property type="match status" value="1"/>
</dbReference>
<dbReference type="AlphaFoldDB" id="A0A9D1DBE4"/>
<dbReference type="Pfam" id="PF00753">
    <property type="entry name" value="Lactamase_B"/>
    <property type="match status" value="1"/>
</dbReference>
<name>A0A9D1DBE4_9FIRM</name>
<evidence type="ECO:0000256" key="1">
    <source>
        <dbReference type="ARBA" id="ARBA00001947"/>
    </source>
</evidence>
<comment type="caution">
    <text evidence="6">The sequence shown here is derived from an EMBL/GenBank/DDBJ whole genome shotgun (WGS) entry which is preliminary data.</text>
</comment>
<evidence type="ECO:0000313" key="7">
    <source>
        <dbReference type="Proteomes" id="UP000824179"/>
    </source>
</evidence>
<dbReference type="SUPFAM" id="SSF56281">
    <property type="entry name" value="Metallo-hydrolase/oxidoreductase"/>
    <property type="match status" value="1"/>
</dbReference>
<dbReference type="GO" id="GO:0017001">
    <property type="term" value="P:antibiotic catabolic process"/>
    <property type="evidence" value="ECO:0007669"/>
    <property type="project" value="InterPro"/>
</dbReference>
<dbReference type="CDD" id="cd06262">
    <property type="entry name" value="metallo-hydrolase-like_MBL-fold"/>
    <property type="match status" value="1"/>
</dbReference>
<evidence type="ECO:0000313" key="6">
    <source>
        <dbReference type="EMBL" id="HIR40142.1"/>
    </source>
</evidence>
<keyword evidence="4" id="KW-0862">Zinc</keyword>
<feature type="domain" description="Metallo-beta-lactamase" evidence="5">
    <location>
        <begin position="12"/>
        <end position="181"/>
    </location>
</feature>
<comment type="cofactor">
    <cofactor evidence="1">
        <name>Zn(2+)</name>
        <dbReference type="ChEBI" id="CHEBI:29105"/>
    </cofactor>
</comment>
<dbReference type="InterPro" id="IPR001279">
    <property type="entry name" value="Metallo-B-lactamas"/>
</dbReference>
<dbReference type="GO" id="GO:0008270">
    <property type="term" value="F:zinc ion binding"/>
    <property type="evidence" value="ECO:0007669"/>
    <property type="project" value="InterPro"/>
</dbReference>
<dbReference type="PANTHER" id="PTHR46233">
    <property type="entry name" value="HYDROXYACYLGLUTATHIONE HYDROLASE GLOC"/>
    <property type="match status" value="1"/>
</dbReference>
<dbReference type="EMBL" id="DVHB01000127">
    <property type="protein sequence ID" value="HIR40142.1"/>
    <property type="molecule type" value="Genomic_DNA"/>
</dbReference>
<dbReference type="InterPro" id="IPR001018">
    <property type="entry name" value="Beta-lactamase_class-B_CS"/>
</dbReference>
<organism evidence="6 7">
    <name type="scientific">Candidatus Coproplasma stercoripullorum</name>
    <dbReference type="NCBI Taxonomy" id="2840751"/>
    <lineage>
        <taxon>Bacteria</taxon>
        <taxon>Bacillati</taxon>
        <taxon>Bacillota</taxon>
        <taxon>Clostridia</taxon>
        <taxon>Eubacteriales</taxon>
        <taxon>Candidatus Coproplasma</taxon>
    </lineage>
</organism>